<reference evidence="1 2" key="1">
    <citation type="submission" date="2018-10" db="EMBL/GenBank/DDBJ databases">
        <title>Genomic Encyclopedia of Archaeal and Bacterial Type Strains, Phase II (KMG-II): from individual species to whole genera.</title>
        <authorList>
            <person name="Goeker M."/>
        </authorList>
    </citation>
    <scope>NUCLEOTIDE SEQUENCE [LARGE SCALE GENOMIC DNA]</scope>
    <source>
        <strain evidence="1 2">DSM 14954</strain>
    </source>
</reference>
<evidence type="ECO:0000313" key="2">
    <source>
        <dbReference type="Proteomes" id="UP000278962"/>
    </source>
</evidence>
<accession>A0A660LF19</accession>
<keyword evidence="2" id="KW-1185">Reference proteome</keyword>
<dbReference type="EMBL" id="RBIL01000001">
    <property type="protein sequence ID" value="RKQ92795.1"/>
    <property type="molecule type" value="Genomic_DNA"/>
</dbReference>
<protein>
    <recommendedName>
        <fullName evidence="3">DUF1918 domain-containing protein</fullName>
    </recommendedName>
</protein>
<evidence type="ECO:0000313" key="1">
    <source>
        <dbReference type="EMBL" id="RKQ92795.1"/>
    </source>
</evidence>
<sequence length="86" mass="9393">MTAIPTALVRSSSTVDTHIETIDVGARVTANQALPEGVPCGAKGLVVGQAGWIQRRWRVRFDDGPTVDAPEYALDLCRGRGRFERR</sequence>
<comment type="caution">
    <text evidence="1">The sequence shown here is derived from an EMBL/GenBank/DDBJ whole genome shotgun (WGS) entry which is preliminary data.</text>
</comment>
<dbReference type="AlphaFoldDB" id="A0A660LF19"/>
<proteinExistence type="predicted"/>
<dbReference type="Proteomes" id="UP000278962">
    <property type="component" value="Unassembled WGS sequence"/>
</dbReference>
<name>A0A660LF19_9ACTN</name>
<organism evidence="1 2">
    <name type="scientific">Solirubrobacter pauli</name>
    <dbReference type="NCBI Taxonomy" id="166793"/>
    <lineage>
        <taxon>Bacteria</taxon>
        <taxon>Bacillati</taxon>
        <taxon>Actinomycetota</taxon>
        <taxon>Thermoleophilia</taxon>
        <taxon>Solirubrobacterales</taxon>
        <taxon>Solirubrobacteraceae</taxon>
        <taxon>Solirubrobacter</taxon>
    </lineage>
</organism>
<evidence type="ECO:0008006" key="3">
    <source>
        <dbReference type="Google" id="ProtNLM"/>
    </source>
</evidence>
<gene>
    <name evidence="1" type="ORF">C8N24_2650</name>
</gene>